<organism evidence="1 2">
    <name type="scientific">Marasmius oreades</name>
    <name type="common">fairy-ring Marasmius</name>
    <dbReference type="NCBI Taxonomy" id="181124"/>
    <lineage>
        <taxon>Eukaryota</taxon>
        <taxon>Fungi</taxon>
        <taxon>Dikarya</taxon>
        <taxon>Basidiomycota</taxon>
        <taxon>Agaricomycotina</taxon>
        <taxon>Agaricomycetes</taxon>
        <taxon>Agaricomycetidae</taxon>
        <taxon>Agaricales</taxon>
        <taxon>Marasmiineae</taxon>
        <taxon>Marasmiaceae</taxon>
        <taxon>Marasmius</taxon>
    </lineage>
</organism>
<reference evidence="1" key="1">
    <citation type="journal article" date="2021" name="Genome Biol. Evol.">
        <title>The assembled and annotated genome of the fairy-ring fungus Marasmius oreades.</title>
        <authorList>
            <person name="Hiltunen M."/>
            <person name="Ament-Velasquez S.L."/>
            <person name="Johannesson H."/>
        </authorList>
    </citation>
    <scope>NUCLEOTIDE SEQUENCE</scope>
    <source>
        <strain evidence="1">03SP1</strain>
    </source>
</reference>
<name>A0A9P7RR63_9AGAR</name>
<dbReference type="OrthoDB" id="2985570at2759"/>
<accession>A0A9P7RR63</accession>
<keyword evidence="2" id="KW-1185">Reference proteome</keyword>
<sequence length="543" mass="61827">MGSSARAQNISLGDNSTFIIAGQDVVHNYNNDDPTDVQLAYPHTGSSIPRSTSPGKLTVLHRTLVDAKEKGFEEVGIGKIIVREDVSSKSLVVRLKPTNPFQSSNDSLVKIRRTVQFAEIDGENIDRRFTVLTLDSEDGDEDEGVIWKLWKQVYEKSSFGPRKAYLPQLFGLCRSSKPALVYHQELVGGEDIIEEYAKIPIVFAYLWYIHVTSYRAIFEDGVVKKYSIPLSEHYRNWIFNLSTRSWVYDITSIALSDVEDDSPHVFFDNPPFLPRHCNPRLASGEILRDIPDYLSLVSTLKSKPNVEGFKDFLRQGILRFGAVIDRTNPVILAHFPVVPSPQWYHKSMNPEIESSYSKSVPSRLDLTFVKKSDHVRLNLRFSLRLPLEARQRLRVAYLTQTTSVDKDEVEQSDLVLVEEIRFKLAGDFTSDPSSHKPPIHLFVPPPAIEWANGAPFIRWPLRASFYYWSFDPKGRDPIAKEDWHQYGIPTLKVKDAWIGSSWPKELYEAARDYLALSSYGMDGERFASENGYPILVKGDPHSD</sequence>
<comment type="caution">
    <text evidence="1">The sequence shown here is derived from an EMBL/GenBank/DDBJ whole genome shotgun (WGS) entry which is preliminary data.</text>
</comment>
<evidence type="ECO:0000313" key="1">
    <source>
        <dbReference type="EMBL" id="KAG7087967.1"/>
    </source>
</evidence>
<dbReference type="RefSeq" id="XP_043004438.1">
    <property type="nucleotide sequence ID" value="XM_043157072.1"/>
</dbReference>
<dbReference type="KEGG" id="more:E1B28_012008"/>
<dbReference type="GeneID" id="66081083"/>
<dbReference type="AlphaFoldDB" id="A0A9P7RR63"/>
<gene>
    <name evidence="1" type="ORF">E1B28_012008</name>
</gene>
<proteinExistence type="predicted"/>
<dbReference type="Proteomes" id="UP001049176">
    <property type="component" value="Chromosome 8"/>
</dbReference>
<evidence type="ECO:0000313" key="2">
    <source>
        <dbReference type="Proteomes" id="UP001049176"/>
    </source>
</evidence>
<protein>
    <submittedName>
        <fullName evidence="1">Uncharacterized protein</fullName>
    </submittedName>
</protein>
<dbReference type="EMBL" id="CM032188">
    <property type="protein sequence ID" value="KAG7087967.1"/>
    <property type="molecule type" value="Genomic_DNA"/>
</dbReference>